<dbReference type="InterPro" id="IPR005545">
    <property type="entry name" value="YCII"/>
</dbReference>
<feature type="domain" description="YCII-related" evidence="2">
    <location>
        <begin position="5"/>
        <end position="89"/>
    </location>
</feature>
<keyword evidence="4" id="KW-1185">Reference proteome</keyword>
<dbReference type="Proteomes" id="UP000609121">
    <property type="component" value="Unassembled WGS sequence"/>
</dbReference>
<dbReference type="Pfam" id="PF03795">
    <property type="entry name" value="YCII"/>
    <property type="match status" value="1"/>
</dbReference>
<reference evidence="3" key="1">
    <citation type="submission" date="2020-09" db="EMBL/GenBank/DDBJ databases">
        <title>A novel bacterium of genus Mangrovicoccus, isolated from South China Sea.</title>
        <authorList>
            <person name="Huang H."/>
            <person name="Mo K."/>
            <person name="Hu Y."/>
        </authorList>
    </citation>
    <scope>NUCLEOTIDE SEQUENCE</scope>
    <source>
        <strain evidence="3">HB182678</strain>
    </source>
</reference>
<evidence type="ECO:0000313" key="4">
    <source>
        <dbReference type="Proteomes" id="UP000609121"/>
    </source>
</evidence>
<protein>
    <recommendedName>
        <fullName evidence="2">YCII-related domain-containing protein</fullName>
    </recommendedName>
</protein>
<dbReference type="EMBL" id="JACVXA010000042">
    <property type="protein sequence ID" value="MBE3639255.1"/>
    <property type="molecule type" value="Genomic_DNA"/>
</dbReference>
<comment type="similarity">
    <text evidence="1">Belongs to the YciI family.</text>
</comment>
<dbReference type="InterPro" id="IPR011008">
    <property type="entry name" value="Dimeric_a/b-barrel"/>
</dbReference>
<gene>
    <name evidence="3" type="ORF">ICN82_13710</name>
</gene>
<sequence length="108" mass="11364">MAYFLMTCLHHEDPAQAREVLRPRHRAWVGSGGEGRVSVLIGSALTDAAGASIGNFAILEAPDSATARAFAEGDPFARAGLVSSIEITPLPPGFQAHRIAEPMSPRLG</sequence>
<evidence type="ECO:0000259" key="2">
    <source>
        <dbReference type="Pfam" id="PF03795"/>
    </source>
</evidence>
<dbReference type="AlphaFoldDB" id="A0A8J7CI79"/>
<dbReference type="Gene3D" id="3.30.70.1060">
    <property type="entry name" value="Dimeric alpha+beta barrel"/>
    <property type="match status" value="1"/>
</dbReference>
<name>A0A8J7CI79_9RHOB</name>
<comment type="caution">
    <text evidence="3">The sequence shown here is derived from an EMBL/GenBank/DDBJ whole genome shotgun (WGS) entry which is preliminary data.</text>
</comment>
<evidence type="ECO:0000313" key="3">
    <source>
        <dbReference type="EMBL" id="MBE3639255.1"/>
    </source>
</evidence>
<dbReference type="SUPFAM" id="SSF54909">
    <property type="entry name" value="Dimeric alpha+beta barrel"/>
    <property type="match status" value="1"/>
</dbReference>
<dbReference type="RefSeq" id="WP_193183735.1">
    <property type="nucleotide sequence ID" value="NZ_JACVXA010000042.1"/>
</dbReference>
<proteinExistence type="inferred from homology"/>
<organism evidence="3 4">
    <name type="scientific">Mangrovicoccus algicola</name>
    <dbReference type="NCBI Taxonomy" id="2771008"/>
    <lineage>
        <taxon>Bacteria</taxon>
        <taxon>Pseudomonadati</taxon>
        <taxon>Pseudomonadota</taxon>
        <taxon>Alphaproteobacteria</taxon>
        <taxon>Rhodobacterales</taxon>
        <taxon>Paracoccaceae</taxon>
        <taxon>Mangrovicoccus</taxon>
    </lineage>
</organism>
<evidence type="ECO:0000256" key="1">
    <source>
        <dbReference type="ARBA" id="ARBA00007689"/>
    </source>
</evidence>
<accession>A0A8J7CI79</accession>